<gene>
    <name evidence="2" type="ORF">SAMN04487954_11675</name>
</gene>
<proteinExistence type="predicted"/>
<evidence type="ECO:0000313" key="3">
    <source>
        <dbReference type="Proteomes" id="UP000198525"/>
    </source>
</evidence>
<sequence>MTTPRPCATAPSFTHHLRVNRGGRHTVRDYLEDRLATLDALEPSVGAFVCHDLEAARRAADESDRRWRSGHPLSPIDGLPIGAKDIIYSADFPTRLGTPRDWSPRPLIDAACLQAIQEGGALLLGKLTTTAFAIGGVSTQTRNPHDLARTPGGSSSGAAAAVGGGMLAAAFGTQTQGSLIRPASYCGTIAMKPTWGTLSVQGVHPVAHSLDHLGLMAGDLDDLQGLLGWLSVKAPGPGQAGRLLDDTPVATPPRRIGVLLTSGTDELSDASRTAFDQALERVARQGVDVVTPTRHDGLKRLCEDLERVHRWSLQLIGLEMQWPYRQYLADNDGSIDQRMIDLIDQGSRMSVSDARTLHEQRLGLMARCDGLLEELDALVLPSASGPAPVGLASSGSRKNLVYATFLGLPCYSLPVMRVDDMPFGLQVIGQRHRDVHLGNIARWWLQHG</sequence>
<name>A0A1G9BW10_9GAMM</name>
<dbReference type="SUPFAM" id="SSF75304">
    <property type="entry name" value="Amidase signature (AS) enzymes"/>
    <property type="match status" value="1"/>
</dbReference>
<feature type="domain" description="Amidase" evidence="1">
    <location>
        <begin position="32"/>
        <end position="436"/>
    </location>
</feature>
<evidence type="ECO:0000259" key="1">
    <source>
        <dbReference type="Pfam" id="PF01425"/>
    </source>
</evidence>
<reference evidence="2 3" key="1">
    <citation type="submission" date="2016-10" db="EMBL/GenBank/DDBJ databases">
        <authorList>
            <person name="de Groot N.N."/>
        </authorList>
    </citation>
    <scope>NUCLEOTIDE SEQUENCE [LARGE SCALE GENOMIC DNA]</scope>
    <source>
        <strain evidence="2 3">CGMCC 1.6133</strain>
    </source>
</reference>
<dbReference type="EMBL" id="FNES01000016">
    <property type="protein sequence ID" value="SDK43580.1"/>
    <property type="molecule type" value="Genomic_DNA"/>
</dbReference>
<dbReference type="PANTHER" id="PTHR11895">
    <property type="entry name" value="TRANSAMIDASE"/>
    <property type="match status" value="1"/>
</dbReference>
<keyword evidence="2" id="KW-0808">Transferase</keyword>
<dbReference type="Pfam" id="PF01425">
    <property type="entry name" value="Amidase"/>
    <property type="match status" value="1"/>
</dbReference>
<dbReference type="GO" id="GO:0016740">
    <property type="term" value="F:transferase activity"/>
    <property type="evidence" value="ECO:0007669"/>
    <property type="project" value="UniProtKB-KW"/>
</dbReference>
<dbReference type="InterPro" id="IPR023631">
    <property type="entry name" value="Amidase_dom"/>
</dbReference>
<dbReference type="Gene3D" id="3.90.1300.10">
    <property type="entry name" value="Amidase signature (AS) domain"/>
    <property type="match status" value="1"/>
</dbReference>
<accession>A0A1G9BW10</accession>
<dbReference type="RefSeq" id="WP_089688382.1">
    <property type="nucleotide sequence ID" value="NZ_FNES01000016.1"/>
</dbReference>
<evidence type="ECO:0000313" key="2">
    <source>
        <dbReference type="EMBL" id="SDK43580.1"/>
    </source>
</evidence>
<protein>
    <submittedName>
        <fullName evidence="2">Asp-tRNAAsn/Glu-tRNAGln amidotransferase A subunit</fullName>
    </submittedName>
</protein>
<organism evidence="2 3">
    <name type="scientific">Billgrantia gudaonensis</name>
    <dbReference type="NCBI Taxonomy" id="376427"/>
    <lineage>
        <taxon>Bacteria</taxon>
        <taxon>Pseudomonadati</taxon>
        <taxon>Pseudomonadota</taxon>
        <taxon>Gammaproteobacteria</taxon>
        <taxon>Oceanospirillales</taxon>
        <taxon>Halomonadaceae</taxon>
        <taxon>Billgrantia</taxon>
    </lineage>
</organism>
<dbReference type="InterPro" id="IPR000120">
    <property type="entry name" value="Amidase"/>
</dbReference>
<dbReference type="AlphaFoldDB" id="A0A1G9BW10"/>
<dbReference type="InterPro" id="IPR036928">
    <property type="entry name" value="AS_sf"/>
</dbReference>
<keyword evidence="3" id="KW-1185">Reference proteome</keyword>
<dbReference type="STRING" id="376427.SAMN04487954_11675"/>
<dbReference type="PANTHER" id="PTHR11895:SF151">
    <property type="entry name" value="GLUTAMYL-TRNA(GLN) AMIDOTRANSFERASE SUBUNIT A"/>
    <property type="match status" value="1"/>
</dbReference>
<dbReference type="OrthoDB" id="9811471at2"/>
<dbReference type="Proteomes" id="UP000198525">
    <property type="component" value="Unassembled WGS sequence"/>
</dbReference>